<proteinExistence type="predicted"/>
<dbReference type="InterPro" id="IPR055438">
    <property type="entry name" value="AstE_AspA_cat"/>
</dbReference>
<dbReference type="PANTHER" id="PTHR37326">
    <property type="entry name" value="BLL3975 PROTEIN"/>
    <property type="match status" value="1"/>
</dbReference>
<sequence>MKISEQMLASHTRYKTSYSMIKGKNPGPTVFLTAGVHGNEVASIRAAEQWLKKFRQGDFVISRGKLILVPIFNMAAYKKRTRGKPDLNRTFPKSSGNTAGHPLSKDLFELAEKLRPDWYIDLHEANGLSSVNPKRLGQTLITNPGSKAIPAVRRIVSKMNGSIPDSAKHFTVRLKQKEGSGRTAASRLLHAKAITVETCWSLPLTKRIDYQSRIIHYLLEEARLIDR</sequence>
<feature type="domain" description="Succinylglutamate desuccinylase/Aspartoacylase catalytic" evidence="5">
    <location>
        <begin position="26"/>
        <end position="126"/>
    </location>
</feature>
<dbReference type="SUPFAM" id="SSF53187">
    <property type="entry name" value="Zn-dependent exopeptidases"/>
    <property type="match status" value="1"/>
</dbReference>
<comment type="caution">
    <text evidence="6">The sequence shown here is derived from an EMBL/GenBank/DDBJ whole genome shotgun (WGS) entry which is preliminary data.</text>
</comment>
<name>A0ABV5ANK1_9BACL</name>
<evidence type="ECO:0000256" key="2">
    <source>
        <dbReference type="ARBA" id="ARBA00022723"/>
    </source>
</evidence>
<dbReference type="Pfam" id="PF24827">
    <property type="entry name" value="AstE_AspA_cat"/>
    <property type="match status" value="1"/>
</dbReference>
<evidence type="ECO:0000313" key="6">
    <source>
        <dbReference type="EMBL" id="MFB5265770.1"/>
    </source>
</evidence>
<evidence type="ECO:0000256" key="1">
    <source>
        <dbReference type="ARBA" id="ARBA00001947"/>
    </source>
</evidence>
<gene>
    <name evidence="6" type="ORF">ACE41H_03080</name>
</gene>
<reference evidence="6 7" key="1">
    <citation type="submission" date="2024-09" db="EMBL/GenBank/DDBJ databases">
        <title>Paenibacillus zeirhizospherea sp. nov., isolated from surface of the maize (Zea mays) roots in a horticulture field, Hungary.</title>
        <authorList>
            <person name="Marton D."/>
            <person name="Farkas M."/>
            <person name="Bedics A."/>
            <person name="Toth E."/>
            <person name="Tancsics A."/>
            <person name="Boka K."/>
            <person name="Maroti G."/>
            <person name="Kriszt B."/>
            <person name="Cserhati M."/>
        </authorList>
    </citation>
    <scope>NUCLEOTIDE SEQUENCE [LARGE SCALE GENOMIC DNA]</scope>
    <source>
        <strain evidence="6 7">KCTC 33519</strain>
    </source>
</reference>
<dbReference type="RefSeq" id="WP_375353313.1">
    <property type="nucleotide sequence ID" value="NZ_JBHHMI010000002.1"/>
</dbReference>
<evidence type="ECO:0000256" key="4">
    <source>
        <dbReference type="ARBA" id="ARBA00022833"/>
    </source>
</evidence>
<evidence type="ECO:0000256" key="3">
    <source>
        <dbReference type="ARBA" id="ARBA00022801"/>
    </source>
</evidence>
<dbReference type="Gene3D" id="3.40.630.10">
    <property type="entry name" value="Zn peptidases"/>
    <property type="match status" value="1"/>
</dbReference>
<evidence type="ECO:0000313" key="7">
    <source>
        <dbReference type="Proteomes" id="UP001580346"/>
    </source>
</evidence>
<organism evidence="6 7">
    <name type="scientific">Paenibacillus enshidis</name>
    <dbReference type="NCBI Taxonomy" id="1458439"/>
    <lineage>
        <taxon>Bacteria</taxon>
        <taxon>Bacillati</taxon>
        <taxon>Bacillota</taxon>
        <taxon>Bacilli</taxon>
        <taxon>Bacillales</taxon>
        <taxon>Paenibacillaceae</taxon>
        <taxon>Paenibacillus</taxon>
    </lineage>
</organism>
<protein>
    <submittedName>
        <fullName evidence="6">Succinylglutamate desuccinylase/aspartoacylase family protein</fullName>
    </submittedName>
</protein>
<dbReference type="InterPro" id="IPR053138">
    <property type="entry name" value="N-alpha-Ac-DABA_deacetylase"/>
</dbReference>
<dbReference type="PANTHER" id="PTHR37326:SF1">
    <property type="entry name" value="BLL3975 PROTEIN"/>
    <property type="match status" value="1"/>
</dbReference>
<dbReference type="Proteomes" id="UP001580346">
    <property type="component" value="Unassembled WGS sequence"/>
</dbReference>
<accession>A0ABV5ANK1</accession>
<dbReference type="EMBL" id="JBHHMI010000002">
    <property type="protein sequence ID" value="MFB5265770.1"/>
    <property type="molecule type" value="Genomic_DNA"/>
</dbReference>
<keyword evidence="2" id="KW-0479">Metal-binding</keyword>
<keyword evidence="3" id="KW-0378">Hydrolase</keyword>
<keyword evidence="4" id="KW-0862">Zinc</keyword>
<comment type="cofactor">
    <cofactor evidence="1">
        <name>Zn(2+)</name>
        <dbReference type="ChEBI" id="CHEBI:29105"/>
    </cofactor>
</comment>
<evidence type="ECO:0000259" key="5">
    <source>
        <dbReference type="Pfam" id="PF24827"/>
    </source>
</evidence>
<keyword evidence="7" id="KW-1185">Reference proteome</keyword>